<dbReference type="Proteomes" id="UP000076727">
    <property type="component" value="Unassembled WGS sequence"/>
</dbReference>
<accession>A0A165MRK0</accession>
<name>A0A165MRK0_9APHY</name>
<proteinExistence type="predicted"/>
<reference evidence="1 2" key="1">
    <citation type="journal article" date="2016" name="Mol. Biol. Evol.">
        <title>Comparative Genomics of Early-Diverging Mushroom-Forming Fungi Provides Insights into the Origins of Lignocellulose Decay Capabilities.</title>
        <authorList>
            <person name="Nagy L.G."/>
            <person name="Riley R."/>
            <person name="Tritt A."/>
            <person name="Adam C."/>
            <person name="Daum C."/>
            <person name="Floudas D."/>
            <person name="Sun H."/>
            <person name="Yadav J.S."/>
            <person name="Pangilinan J."/>
            <person name="Larsson K.H."/>
            <person name="Matsuura K."/>
            <person name="Barry K."/>
            <person name="Labutti K."/>
            <person name="Kuo R."/>
            <person name="Ohm R.A."/>
            <person name="Bhattacharya S.S."/>
            <person name="Shirouzu T."/>
            <person name="Yoshinaga Y."/>
            <person name="Martin F.M."/>
            <person name="Grigoriev I.V."/>
            <person name="Hibbett D.S."/>
        </authorList>
    </citation>
    <scope>NUCLEOTIDE SEQUENCE [LARGE SCALE GENOMIC DNA]</scope>
    <source>
        <strain evidence="1 2">L-15889</strain>
    </source>
</reference>
<organism evidence="1 2">
    <name type="scientific">Daedalea quercina L-15889</name>
    <dbReference type="NCBI Taxonomy" id="1314783"/>
    <lineage>
        <taxon>Eukaryota</taxon>
        <taxon>Fungi</taxon>
        <taxon>Dikarya</taxon>
        <taxon>Basidiomycota</taxon>
        <taxon>Agaricomycotina</taxon>
        <taxon>Agaricomycetes</taxon>
        <taxon>Polyporales</taxon>
        <taxon>Fomitopsis</taxon>
    </lineage>
</organism>
<protein>
    <submittedName>
        <fullName evidence="1">Uncharacterized protein</fullName>
    </submittedName>
</protein>
<dbReference type="EMBL" id="KV429096">
    <property type="protein sequence ID" value="KZT66031.1"/>
    <property type="molecule type" value="Genomic_DNA"/>
</dbReference>
<dbReference type="AlphaFoldDB" id="A0A165MRK0"/>
<evidence type="ECO:0000313" key="2">
    <source>
        <dbReference type="Proteomes" id="UP000076727"/>
    </source>
</evidence>
<evidence type="ECO:0000313" key="1">
    <source>
        <dbReference type="EMBL" id="KZT66031.1"/>
    </source>
</evidence>
<keyword evidence="2" id="KW-1185">Reference proteome</keyword>
<gene>
    <name evidence="1" type="ORF">DAEQUDRAFT_488369</name>
</gene>
<sequence length="254" mass="28231">MIWICCDRCQGVTSISTVVQHANSGRSHLSSENWYIHGIQQCVRRGLIVLSRTIHGAARTVNMCGILAHHQRRDTRDYFSPPGDQRNLLRILRIHSVPARWRSTAAASVLSTTVFSSSTPLTSLLSRARRSSSRRSPALRTSSMLFFVSDMMPPSCLCSRCRTALRSTSLCTSCWSTALVMVACSRRRSRARNCLRIRAYGRSATAPRTAEPTRVRRMNGSESRVCGGDSSACVVEKLSPWCAGGWRAFEELCS</sequence>